<evidence type="ECO:0000256" key="2">
    <source>
        <dbReference type="ARBA" id="ARBA00022692"/>
    </source>
</evidence>
<proteinExistence type="predicted"/>
<accession>A0A2N3ICR6</accession>
<reference evidence="6 7" key="1">
    <citation type="submission" date="2017-06" db="EMBL/GenBank/DDBJ databases">
        <title>Raineya orbicola gen. nov., sp. nov. a slightly thermophilic bacterium of the phylum Bacteroidetes and the description of Raineyaceae fam. nov.</title>
        <authorList>
            <person name="Albuquerque L."/>
            <person name="Polonia A.R.M."/>
            <person name="Barroso C."/>
            <person name="Froufe H.J.C."/>
            <person name="Lage O."/>
            <person name="Lobo-Da-Cunha A."/>
            <person name="Egas C."/>
            <person name="Da Costa M.S."/>
        </authorList>
    </citation>
    <scope>NUCLEOTIDE SEQUENCE [LARGE SCALE GENOMIC DNA]</scope>
    <source>
        <strain evidence="6 7">SPSPC-11</strain>
    </source>
</reference>
<evidence type="ECO:0000256" key="5">
    <source>
        <dbReference type="SAM" id="Phobius"/>
    </source>
</evidence>
<feature type="transmembrane region" description="Helical" evidence="5">
    <location>
        <begin position="28"/>
        <end position="51"/>
    </location>
</feature>
<keyword evidence="7" id="KW-1185">Reference proteome</keyword>
<name>A0A2N3ICR6_9BACT</name>
<dbReference type="AlphaFoldDB" id="A0A2N3ICR6"/>
<organism evidence="6 7">
    <name type="scientific">Raineya orbicola</name>
    <dbReference type="NCBI Taxonomy" id="2016530"/>
    <lineage>
        <taxon>Bacteria</taxon>
        <taxon>Pseudomonadati</taxon>
        <taxon>Bacteroidota</taxon>
        <taxon>Cytophagia</taxon>
        <taxon>Cytophagales</taxon>
        <taxon>Raineyaceae</taxon>
        <taxon>Raineya</taxon>
    </lineage>
</organism>
<sequence length="189" mass="21057">MNSLDLFILVPILWGAHRGYQSGLLMNVLSLLSFIVAIILGFKFWVAALKILKPLMGDMSESIMPYVAFVATFALFFFLANRFARYLKKSIDATLLGSFDNLLGAVLGGLKFAFIVSLFLMIFHKIANETTSNKELLQGSLLYPVVEPLAPYAVKNISSVVAFGEDIIKEAKEIINEKPERASKNQQFQ</sequence>
<dbReference type="RefSeq" id="WP_101359072.1">
    <property type="nucleotide sequence ID" value="NZ_NKXO01000027.1"/>
</dbReference>
<keyword evidence="3 5" id="KW-1133">Transmembrane helix</keyword>
<feature type="transmembrane region" description="Helical" evidence="5">
    <location>
        <begin position="103"/>
        <end position="123"/>
    </location>
</feature>
<dbReference type="InterPro" id="IPR003825">
    <property type="entry name" value="Colicin-V_CvpA"/>
</dbReference>
<dbReference type="Proteomes" id="UP000233387">
    <property type="component" value="Unassembled WGS sequence"/>
</dbReference>
<evidence type="ECO:0000256" key="1">
    <source>
        <dbReference type="ARBA" id="ARBA00004141"/>
    </source>
</evidence>
<comment type="caution">
    <text evidence="6">The sequence shown here is derived from an EMBL/GenBank/DDBJ whole genome shotgun (WGS) entry which is preliminary data.</text>
</comment>
<keyword evidence="2 5" id="KW-0812">Transmembrane</keyword>
<dbReference type="OrthoDB" id="9799585at2"/>
<keyword evidence="4 5" id="KW-0472">Membrane</keyword>
<evidence type="ECO:0000256" key="4">
    <source>
        <dbReference type="ARBA" id="ARBA00023136"/>
    </source>
</evidence>
<dbReference type="GO" id="GO:0016020">
    <property type="term" value="C:membrane"/>
    <property type="evidence" value="ECO:0007669"/>
    <property type="project" value="UniProtKB-SubCell"/>
</dbReference>
<comment type="subcellular location">
    <subcellularLocation>
        <location evidence="1">Membrane</location>
        <topology evidence="1">Multi-pass membrane protein</topology>
    </subcellularLocation>
</comment>
<evidence type="ECO:0000256" key="3">
    <source>
        <dbReference type="ARBA" id="ARBA00022989"/>
    </source>
</evidence>
<dbReference type="Pfam" id="PF02674">
    <property type="entry name" value="Colicin_V"/>
    <property type="match status" value="1"/>
</dbReference>
<evidence type="ECO:0000313" key="7">
    <source>
        <dbReference type="Proteomes" id="UP000233387"/>
    </source>
</evidence>
<dbReference type="GO" id="GO:0009403">
    <property type="term" value="P:toxin biosynthetic process"/>
    <property type="evidence" value="ECO:0007669"/>
    <property type="project" value="InterPro"/>
</dbReference>
<protein>
    <submittedName>
        <fullName evidence="6">Colicin V production protein</fullName>
    </submittedName>
</protein>
<dbReference type="PANTHER" id="PTHR37306">
    <property type="entry name" value="COLICIN V PRODUCTION PROTEIN"/>
    <property type="match status" value="1"/>
</dbReference>
<dbReference type="EMBL" id="NKXO01000027">
    <property type="protein sequence ID" value="PKQ68075.1"/>
    <property type="molecule type" value="Genomic_DNA"/>
</dbReference>
<dbReference type="PANTHER" id="PTHR37306:SF1">
    <property type="entry name" value="COLICIN V PRODUCTION PROTEIN"/>
    <property type="match status" value="1"/>
</dbReference>
<gene>
    <name evidence="6" type="ORF">Rain11_1802</name>
</gene>
<evidence type="ECO:0000313" key="6">
    <source>
        <dbReference type="EMBL" id="PKQ68075.1"/>
    </source>
</evidence>
<feature type="transmembrane region" description="Helical" evidence="5">
    <location>
        <begin position="63"/>
        <end position="83"/>
    </location>
</feature>